<dbReference type="AlphaFoldDB" id="A0A498SZS3"/>
<dbReference type="STRING" id="6277.A0A498SZS3"/>
<keyword evidence="2" id="KW-1185">Reference proteome</keyword>
<evidence type="ECO:0000313" key="1">
    <source>
        <dbReference type="EMBL" id="VBB34452.1"/>
    </source>
</evidence>
<dbReference type="OrthoDB" id="5847854at2759"/>
<name>A0A498SZS3_ACAVI</name>
<feature type="non-terminal residue" evidence="1">
    <location>
        <position position="1"/>
    </location>
</feature>
<organism evidence="1 2">
    <name type="scientific">Acanthocheilonema viteae</name>
    <name type="common">Filarial nematode worm</name>
    <name type="synonym">Dipetalonema viteae</name>
    <dbReference type="NCBI Taxonomy" id="6277"/>
    <lineage>
        <taxon>Eukaryota</taxon>
        <taxon>Metazoa</taxon>
        <taxon>Ecdysozoa</taxon>
        <taxon>Nematoda</taxon>
        <taxon>Chromadorea</taxon>
        <taxon>Rhabditida</taxon>
        <taxon>Spirurina</taxon>
        <taxon>Spiruromorpha</taxon>
        <taxon>Filarioidea</taxon>
        <taxon>Onchocercidae</taxon>
        <taxon>Acanthocheilonema</taxon>
    </lineage>
</organism>
<evidence type="ECO:0000313" key="2">
    <source>
        <dbReference type="Proteomes" id="UP000276991"/>
    </source>
</evidence>
<sequence length="120" mass="14165">GPKEEMKECGKKRCPTWRNYDCVGRLIIPCSLYHKLQFAADKDVYMPLIDNLNVDQYKHKQYLKTVFSGEQLCEKYFRYICSKSTFTVYLGWKSGNNWLKLDRQGCCKGYYYNGTICIPD</sequence>
<protein>
    <submittedName>
        <fullName evidence="1">Uncharacterized protein</fullName>
    </submittedName>
</protein>
<reference evidence="1 2" key="1">
    <citation type="submission" date="2018-08" db="EMBL/GenBank/DDBJ databases">
        <authorList>
            <person name="Laetsch R D."/>
            <person name="Stevens L."/>
            <person name="Kumar S."/>
            <person name="Blaxter L. M."/>
        </authorList>
    </citation>
    <scope>NUCLEOTIDE SEQUENCE [LARGE SCALE GENOMIC DNA]</scope>
</reference>
<dbReference type="EMBL" id="UPTC01003534">
    <property type="protein sequence ID" value="VBB34452.1"/>
    <property type="molecule type" value="Genomic_DNA"/>
</dbReference>
<dbReference type="Proteomes" id="UP000276991">
    <property type="component" value="Unassembled WGS sequence"/>
</dbReference>
<accession>A0A498SZS3</accession>
<gene>
    <name evidence="1" type="ORF">NAV_LOCUS9243</name>
</gene>
<proteinExistence type="predicted"/>